<feature type="transmembrane region" description="Helical" evidence="17">
    <location>
        <begin position="560"/>
        <end position="580"/>
    </location>
</feature>
<dbReference type="HAMAP" id="MF_00144">
    <property type="entry name" value="tRNA_thiouridyl_MnmA"/>
    <property type="match status" value="1"/>
</dbReference>
<gene>
    <name evidence="20" type="ORF">UXM345_LOCUS4931</name>
</gene>
<evidence type="ECO:0000256" key="10">
    <source>
        <dbReference type="ARBA" id="ARBA00022741"/>
    </source>
</evidence>
<comment type="caution">
    <text evidence="20">The sequence shown here is derived from an EMBL/GenBank/DDBJ whole genome shotgun (WGS) entry which is preliminary data.</text>
</comment>
<feature type="transmembrane region" description="Helical" evidence="17">
    <location>
        <begin position="718"/>
        <end position="737"/>
    </location>
</feature>
<feature type="domain" description="tRNA-specific 2-thiouridylase MnmA-like central" evidence="19">
    <location>
        <begin position="205"/>
        <end position="261"/>
    </location>
</feature>
<dbReference type="Gene3D" id="2.40.30.10">
    <property type="entry name" value="Translation factors"/>
    <property type="match status" value="1"/>
</dbReference>
<feature type="transmembrane region" description="Helical" evidence="17">
    <location>
        <begin position="592"/>
        <end position="618"/>
    </location>
</feature>
<feature type="transmembrane region" description="Helical" evidence="17">
    <location>
        <begin position="455"/>
        <end position="474"/>
    </location>
</feature>
<keyword evidence="12" id="KW-0694">RNA-binding</keyword>
<feature type="transmembrane region" description="Helical" evidence="17">
    <location>
        <begin position="782"/>
        <end position="801"/>
    </location>
</feature>
<dbReference type="Pfam" id="PF20258">
    <property type="entry name" value="tRNA_Me_trans_C"/>
    <property type="match status" value="1"/>
</dbReference>
<protein>
    <recommendedName>
        <fullName evidence="4">tRNA-5-taurinomethyluridine 2-sulfurtransferase</fullName>
        <ecNumber evidence="4">2.8.1.14</ecNumber>
    </recommendedName>
</protein>
<evidence type="ECO:0000259" key="18">
    <source>
        <dbReference type="Pfam" id="PF20258"/>
    </source>
</evidence>
<evidence type="ECO:0000256" key="7">
    <source>
        <dbReference type="ARBA" id="ARBA00022679"/>
    </source>
</evidence>
<evidence type="ECO:0000256" key="1">
    <source>
        <dbReference type="ARBA" id="ARBA00003986"/>
    </source>
</evidence>
<dbReference type="AlphaFoldDB" id="A0A819BK17"/>
<dbReference type="GO" id="GO:0015171">
    <property type="term" value="F:amino acid transmembrane transporter activity"/>
    <property type="evidence" value="ECO:0007669"/>
    <property type="project" value="TreeGrafter"/>
</dbReference>
<dbReference type="Proteomes" id="UP000663842">
    <property type="component" value="Unassembled WGS sequence"/>
</dbReference>
<dbReference type="FunFam" id="3.40.50.620:FF:000115">
    <property type="entry name" value="tRNA-specific 2-thiouridylase MnmA"/>
    <property type="match status" value="1"/>
</dbReference>
<dbReference type="NCBIfam" id="NF001138">
    <property type="entry name" value="PRK00143.1"/>
    <property type="match status" value="1"/>
</dbReference>
<dbReference type="GO" id="GO:0008033">
    <property type="term" value="P:tRNA processing"/>
    <property type="evidence" value="ECO:0007669"/>
    <property type="project" value="UniProtKB-KW"/>
</dbReference>
<reference evidence="20" key="1">
    <citation type="submission" date="2021-02" db="EMBL/GenBank/DDBJ databases">
        <authorList>
            <person name="Nowell W R."/>
        </authorList>
    </citation>
    <scope>NUCLEOTIDE SEQUENCE</scope>
</reference>
<dbReference type="InterPro" id="IPR002293">
    <property type="entry name" value="AA/rel_permease1"/>
</dbReference>
<evidence type="ECO:0000313" key="20">
    <source>
        <dbReference type="EMBL" id="CAF3803139.1"/>
    </source>
</evidence>
<keyword evidence="11" id="KW-0067">ATP-binding</keyword>
<dbReference type="InterPro" id="IPR046885">
    <property type="entry name" value="MnmA-like_C"/>
</dbReference>
<feature type="transmembrane region" description="Helical" evidence="17">
    <location>
        <begin position="494"/>
        <end position="513"/>
    </location>
</feature>
<comment type="catalytic activity">
    <reaction evidence="16">
        <text>5-taurinomethyluridine(34) in tRNA + S-sulfanyl-L-cysteinyl-[protein] + AH2 + ATP = 5-taurinomethyl-2-thiouridine(34) in tRNA + L-cysteinyl-[protein] + A + AMP + diphosphate + H(+)</text>
        <dbReference type="Rhea" id="RHEA:47040"/>
        <dbReference type="Rhea" id="RHEA-COMP:10131"/>
        <dbReference type="Rhea" id="RHEA-COMP:11726"/>
        <dbReference type="Rhea" id="RHEA-COMP:11732"/>
        <dbReference type="Rhea" id="RHEA-COMP:11733"/>
        <dbReference type="ChEBI" id="CHEBI:13193"/>
        <dbReference type="ChEBI" id="CHEBI:15378"/>
        <dbReference type="ChEBI" id="CHEBI:17499"/>
        <dbReference type="ChEBI" id="CHEBI:29950"/>
        <dbReference type="ChEBI" id="CHEBI:30616"/>
        <dbReference type="ChEBI" id="CHEBI:33019"/>
        <dbReference type="ChEBI" id="CHEBI:61963"/>
        <dbReference type="ChEBI" id="CHEBI:87171"/>
        <dbReference type="ChEBI" id="CHEBI:87172"/>
        <dbReference type="ChEBI" id="CHEBI:456215"/>
        <dbReference type="EC" id="2.8.1.14"/>
    </reaction>
</comment>
<evidence type="ECO:0000256" key="8">
    <source>
        <dbReference type="ARBA" id="ARBA00022692"/>
    </source>
</evidence>
<dbReference type="InterPro" id="IPR023382">
    <property type="entry name" value="MnmA-like_central_sf"/>
</dbReference>
<comment type="subcellular location">
    <subcellularLocation>
        <location evidence="2">Membrane</location>
        <topology evidence="2">Multi-pass membrane protein</topology>
    </subcellularLocation>
</comment>
<evidence type="ECO:0000256" key="14">
    <source>
        <dbReference type="ARBA" id="ARBA00023136"/>
    </source>
</evidence>
<evidence type="ECO:0000256" key="16">
    <source>
        <dbReference type="ARBA" id="ARBA00049564"/>
    </source>
</evidence>
<keyword evidence="6" id="KW-0820">tRNA-binding</keyword>
<evidence type="ECO:0000256" key="5">
    <source>
        <dbReference type="ARBA" id="ARBA00022448"/>
    </source>
</evidence>
<keyword evidence="7" id="KW-0808">Transferase</keyword>
<dbReference type="Gene3D" id="1.20.1740.10">
    <property type="entry name" value="Amino acid/polyamine transporter I"/>
    <property type="match status" value="1"/>
</dbReference>
<evidence type="ECO:0000256" key="12">
    <source>
        <dbReference type="ARBA" id="ARBA00022884"/>
    </source>
</evidence>
<sequence>MSGGVDSSVVAAMMHEQGHKVIGITLQLYDYAALQKKGACCAGQDIYDAKMVADRLGIPHYVLNYENLFRQKVIEEFADSYIRGETPLPCVRCNQSVKFKDLLKLAQELGGDMLATGHYVQKILRNNNSELHKGVDCQKDQSYFLFATTNKQLDFLEFPLGKYTKDETRKLALKYELEVADKPDSQDICFVPNGDYREVVNKIRPNSDKPGKFYHIDGFEMGEHQGIMNYTIGQRRGLGIAYGEPIYVIKIDPETSAVYIGPESALFKTKFALKEVNWLAGDVTNKNLEVTAKVRSTTAGVKAKIDIIENDKIEVTMLGLEKAITPGQACVLYDNTRVLGGGWITRDVGFESVKEAGNSSGLDKTLSAFDLVLLGLGAIIGTGVFTLTGLVAAQYSGPAITVSYLIAGCTCIFVALAYTELATMLPTSGSVYTYSYVAFGEIFAWLIGSVIIIELGFASAAVAGSWSAYAQGILDSAGYHLPEQFGKSPAEGGIINVPAVTVVIFVGFMLYLGTKDSKKLNNILVFIKMSAIFAFMIFAAPHFDATNWENFMPNGFDDVLIGSSILFFAFTGFGVLASAAEECKNPKRDLMIGIIGSLVLATVVYMIVGALATGIIPYGELNNAQPLAHALKFNNSNIGSVIVATGGIAGMTTVIMMNIYGQSRIFYVIARDGLLPKFMAKLHHKYDSPHITIVIFTVMIALMAAFCPYSILAQLSSMAALLDYVAITIIVMLFRFSLPNIERPFKCPVVFFIAPVALVSSLVLLFKQIIGKDGSLLFTGEIIIYWFVLMFILYILNMLVFKRKSKA</sequence>
<feature type="transmembrane region" description="Helical" evidence="17">
    <location>
        <begin position="431"/>
        <end position="448"/>
    </location>
</feature>
<evidence type="ECO:0000256" key="3">
    <source>
        <dbReference type="ARBA" id="ARBA00006191"/>
    </source>
</evidence>
<evidence type="ECO:0000256" key="17">
    <source>
        <dbReference type="SAM" id="Phobius"/>
    </source>
</evidence>
<evidence type="ECO:0000256" key="15">
    <source>
        <dbReference type="ARBA" id="ARBA00023157"/>
    </source>
</evidence>
<keyword evidence="8 17" id="KW-0812">Transmembrane</keyword>
<keyword evidence="10" id="KW-0547">Nucleotide-binding</keyword>
<name>A0A819BK17_9BILA</name>
<comment type="function">
    <text evidence="1">Catalyzes the 2-thiolation of uridine at the wobble position (U34) of mitochondrial tRNA(Lys), tRNA(Glu) and tRNA(Gln). Required for the formation of 5-taurinomethyl-2-thiouridine (tm5s2U) of mitochondrial tRNA(Lys), tRNA(Glu), and tRNA(Gln) at the wobble position. ATP is required to activate the C2 atom of the wobble base.</text>
</comment>
<accession>A0A819BK17</accession>
<dbReference type="InterPro" id="IPR046884">
    <property type="entry name" value="MnmA-like_central"/>
</dbReference>
<keyword evidence="14 17" id="KW-0472">Membrane</keyword>
<feature type="domain" description="tRNA-specific 2-thiouridylase MnmA-like C-terminal" evidence="18">
    <location>
        <begin position="269"/>
        <end position="344"/>
    </location>
</feature>
<dbReference type="NCBIfam" id="TIGR00420">
    <property type="entry name" value="trmU"/>
    <property type="match status" value="1"/>
</dbReference>
<keyword evidence="5" id="KW-0813">Transport</keyword>
<dbReference type="GO" id="GO:0000049">
    <property type="term" value="F:tRNA binding"/>
    <property type="evidence" value="ECO:0007669"/>
    <property type="project" value="UniProtKB-KW"/>
</dbReference>
<dbReference type="SUPFAM" id="SSF52402">
    <property type="entry name" value="Adenine nucleotide alpha hydrolases-like"/>
    <property type="match status" value="1"/>
</dbReference>
<dbReference type="Pfam" id="PF03054">
    <property type="entry name" value="tRNA_Me_trans"/>
    <property type="match status" value="1"/>
</dbReference>
<organism evidence="20 21">
    <name type="scientific">Rotaria magnacalcarata</name>
    <dbReference type="NCBI Taxonomy" id="392030"/>
    <lineage>
        <taxon>Eukaryota</taxon>
        <taxon>Metazoa</taxon>
        <taxon>Spiralia</taxon>
        <taxon>Gnathifera</taxon>
        <taxon>Rotifera</taxon>
        <taxon>Eurotatoria</taxon>
        <taxon>Bdelloidea</taxon>
        <taxon>Philodinida</taxon>
        <taxon>Philodinidae</taxon>
        <taxon>Rotaria</taxon>
    </lineage>
</organism>
<dbReference type="CDD" id="cd01998">
    <property type="entry name" value="MnmA_TRMU-like"/>
    <property type="match status" value="1"/>
</dbReference>
<dbReference type="FunFam" id="2.30.30.280:FF:000001">
    <property type="entry name" value="tRNA-specific 2-thiouridylase MnmA"/>
    <property type="match status" value="1"/>
</dbReference>
<dbReference type="PANTHER" id="PTHR43243:SF4">
    <property type="entry name" value="CATIONIC AMINO ACID TRANSPORTER 4"/>
    <property type="match status" value="1"/>
</dbReference>
<dbReference type="EMBL" id="CAJOBF010000351">
    <property type="protein sequence ID" value="CAF3803139.1"/>
    <property type="molecule type" value="Genomic_DNA"/>
</dbReference>
<feature type="transmembrane region" description="Helical" evidence="17">
    <location>
        <begin position="638"/>
        <end position="661"/>
    </location>
</feature>
<evidence type="ECO:0000256" key="2">
    <source>
        <dbReference type="ARBA" id="ARBA00004141"/>
    </source>
</evidence>
<dbReference type="GO" id="GO:0061708">
    <property type="term" value="F:tRNA-5-taurinomethyluridine 2-sulfurtransferase"/>
    <property type="evidence" value="ECO:0007669"/>
    <property type="project" value="UniProtKB-EC"/>
</dbReference>
<dbReference type="InterPro" id="IPR014729">
    <property type="entry name" value="Rossmann-like_a/b/a_fold"/>
</dbReference>
<dbReference type="GO" id="GO:0016020">
    <property type="term" value="C:membrane"/>
    <property type="evidence" value="ECO:0007669"/>
    <property type="project" value="UniProtKB-SubCell"/>
</dbReference>
<evidence type="ECO:0000313" key="21">
    <source>
        <dbReference type="Proteomes" id="UP000663842"/>
    </source>
</evidence>
<evidence type="ECO:0000256" key="13">
    <source>
        <dbReference type="ARBA" id="ARBA00022989"/>
    </source>
</evidence>
<dbReference type="Gene3D" id="2.30.30.280">
    <property type="entry name" value="Adenine nucleotide alpha hydrolases-like domains"/>
    <property type="match status" value="1"/>
</dbReference>
<dbReference type="PANTHER" id="PTHR43243">
    <property type="entry name" value="INNER MEMBRANE TRANSPORTER YGJI-RELATED"/>
    <property type="match status" value="1"/>
</dbReference>
<feature type="transmembrane region" description="Helical" evidence="17">
    <location>
        <begin position="520"/>
        <end position="540"/>
    </location>
</feature>
<keyword evidence="15" id="KW-1015">Disulfide bond</keyword>
<feature type="transmembrane region" description="Helical" evidence="17">
    <location>
        <begin position="399"/>
        <end position="419"/>
    </location>
</feature>
<dbReference type="Pfam" id="PF20259">
    <property type="entry name" value="tRNA_Me_trans_M"/>
    <property type="match status" value="1"/>
</dbReference>
<comment type="similarity">
    <text evidence="3">Belongs to the MnmA/TRMU family.</text>
</comment>
<evidence type="ECO:0000256" key="6">
    <source>
        <dbReference type="ARBA" id="ARBA00022555"/>
    </source>
</evidence>
<dbReference type="GO" id="GO:0005524">
    <property type="term" value="F:ATP binding"/>
    <property type="evidence" value="ECO:0007669"/>
    <property type="project" value="UniProtKB-KW"/>
</dbReference>
<keyword evidence="13 17" id="KW-1133">Transmembrane helix</keyword>
<dbReference type="Pfam" id="PF13520">
    <property type="entry name" value="AA_permease_2"/>
    <property type="match status" value="1"/>
</dbReference>
<proteinExistence type="inferred from homology"/>
<evidence type="ECO:0000256" key="9">
    <source>
        <dbReference type="ARBA" id="ARBA00022694"/>
    </source>
</evidence>
<keyword evidence="9" id="KW-0819">tRNA processing</keyword>
<dbReference type="Gene3D" id="3.40.50.620">
    <property type="entry name" value="HUPs"/>
    <property type="match status" value="1"/>
</dbReference>
<feature type="transmembrane region" description="Helical" evidence="17">
    <location>
        <begin position="749"/>
        <end position="770"/>
    </location>
</feature>
<evidence type="ECO:0000256" key="11">
    <source>
        <dbReference type="ARBA" id="ARBA00022840"/>
    </source>
</evidence>
<evidence type="ECO:0000256" key="4">
    <source>
        <dbReference type="ARBA" id="ARBA00011953"/>
    </source>
</evidence>
<feature type="transmembrane region" description="Helical" evidence="17">
    <location>
        <begin position="371"/>
        <end position="392"/>
    </location>
</feature>
<evidence type="ECO:0000259" key="19">
    <source>
        <dbReference type="Pfam" id="PF20259"/>
    </source>
</evidence>
<feature type="transmembrane region" description="Helical" evidence="17">
    <location>
        <begin position="691"/>
        <end position="712"/>
    </location>
</feature>
<dbReference type="InterPro" id="IPR004506">
    <property type="entry name" value="MnmA-like"/>
</dbReference>
<dbReference type="EC" id="2.8.1.14" evidence="4"/>